<proteinExistence type="predicted"/>
<dbReference type="GO" id="GO:0005975">
    <property type="term" value="P:carbohydrate metabolic process"/>
    <property type="evidence" value="ECO:0007669"/>
    <property type="project" value="InterPro"/>
</dbReference>
<dbReference type="RefSeq" id="WP_007043681.1">
    <property type="nucleotide sequence ID" value="NZ_AGJL01000003.1"/>
</dbReference>
<dbReference type="PATRIC" id="fig|647171.4.peg.232"/>
<sequence>MKKFIFLISIALILVILQGNYLNKTSKEPKITKNLYKKPIILVHDVSPKYFADLKEVVKVIDKHNYSNNTILFVIPELENPPSGGKWDLRKNKDFVEYLHQLEKRGYKIELHGYKHTFHEFNCSKDMCLEKLHNAELIMKECGFNNTTLFLPPAWALNNESLKVLLAHNYTIILTNKIIYPNGSSKKIINKEYTWYLKKEYVDMYLIIAEVDYHTASEYNVPFYVSIHLGVVNYGGGLEFLDRFLNETERWS</sequence>
<dbReference type="AlphaFoldDB" id="H1KWR2"/>
<dbReference type="Proteomes" id="UP000003706">
    <property type="component" value="Unassembled WGS sequence"/>
</dbReference>
<gene>
    <name evidence="1" type="ORF">MetfoDRAFT_0235</name>
</gene>
<dbReference type="EMBL" id="AGJL01000003">
    <property type="protein sequence ID" value="EHP89177.1"/>
    <property type="molecule type" value="Genomic_DNA"/>
</dbReference>
<dbReference type="Pfam" id="PF10096">
    <property type="entry name" value="DUF2334"/>
    <property type="match status" value="1"/>
</dbReference>
<name>H1KWR2_9EURY</name>
<keyword evidence="2" id="KW-1185">Reference proteome</keyword>
<evidence type="ECO:0000313" key="1">
    <source>
        <dbReference type="EMBL" id="EHP89177.1"/>
    </source>
</evidence>
<accession>H1KWR2</accession>
<dbReference type="STRING" id="647171.MetfoDRAFT_0235"/>
<evidence type="ECO:0000313" key="2">
    <source>
        <dbReference type="Proteomes" id="UP000003706"/>
    </source>
</evidence>
<comment type="caution">
    <text evidence="1">The sequence shown here is derived from an EMBL/GenBank/DDBJ whole genome shotgun (WGS) entry which is preliminary data.</text>
</comment>
<reference evidence="1 2" key="1">
    <citation type="submission" date="2011-09" db="EMBL/GenBank/DDBJ databases">
        <title>The draft genome of Methanotorris formicicus Mc-S-70.</title>
        <authorList>
            <consortium name="US DOE Joint Genome Institute (JGI-PGF)"/>
            <person name="Lucas S."/>
            <person name="Han J."/>
            <person name="Lapidus A."/>
            <person name="Cheng J.-F."/>
            <person name="Goodwin L."/>
            <person name="Pitluck S."/>
            <person name="Peters L."/>
            <person name="Land M.L."/>
            <person name="Hauser L."/>
            <person name="Sieprawska-Lupa M."/>
            <person name="Takai K."/>
            <person name="Miyazaki J."/>
            <person name="Whitman W."/>
            <person name="Woyke T.J."/>
        </authorList>
    </citation>
    <scope>NUCLEOTIDE SEQUENCE [LARGE SCALE GENOMIC DNA]</scope>
    <source>
        <strain evidence="1 2">Mc-S-70</strain>
    </source>
</reference>
<protein>
    <submittedName>
        <fullName evidence="1">Polysaccharide deacetylase</fullName>
    </submittedName>
</protein>
<dbReference type="InterPro" id="IPR018763">
    <property type="entry name" value="DUF2334"/>
</dbReference>
<dbReference type="Gene3D" id="3.20.20.370">
    <property type="entry name" value="Glycoside hydrolase/deacetylase"/>
    <property type="match status" value="1"/>
</dbReference>
<dbReference type="InterPro" id="IPR011330">
    <property type="entry name" value="Glyco_hydro/deAcase_b/a-brl"/>
</dbReference>
<organism evidence="1 2">
    <name type="scientific">Methanotorris formicicus Mc-S-70</name>
    <dbReference type="NCBI Taxonomy" id="647171"/>
    <lineage>
        <taxon>Archaea</taxon>
        <taxon>Methanobacteriati</taxon>
        <taxon>Methanobacteriota</taxon>
        <taxon>Methanomada group</taxon>
        <taxon>Methanococci</taxon>
        <taxon>Methanococcales</taxon>
        <taxon>Methanocaldococcaceae</taxon>
        <taxon>Methanotorris</taxon>
    </lineage>
</organism>
<dbReference type="SUPFAM" id="SSF88713">
    <property type="entry name" value="Glycoside hydrolase/deacetylase"/>
    <property type="match status" value="1"/>
</dbReference>
<dbReference type="OrthoDB" id="65404at2157"/>